<evidence type="ECO:0000256" key="2">
    <source>
        <dbReference type="SAM" id="MobiDB-lite"/>
    </source>
</evidence>
<dbReference type="InterPro" id="IPR053162">
    <property type="entry name" value="DnaD"/>
</dbReference>
<name>A0A9D2JH30_9ENTE</name>
<dbReference type="SUPFAM" id="SSF158499">
    <property type="entry name" value="DnaD domain-like"/>
    <property type="match status" value="1"/>
</dbReference>
<dbReference type="InterPro" id="IPR034829">
    <property type="entry name" value="DnaD-like_sf"/>
</dbReference>
<evidence type="ECO:0000313" key="5">
    <source>
        <dbReference type="EMBL" id="HIZ53171.1"/>
    </source>
</evidence>
<feature type="region of interest" description="Disordered" evidence="2">
    <location>
        <begin position="197"/>
        <end position="231"/>
    </location>
</feature>
<organism evidence="5 6">
    <name type="scientific">Candidatus Enterococcus avicola</name>
    <dbReference type="NCBI Taxonomy" id="2838561"/>
    <lineage>
        <taxon>Bacteria</taxon>
        <taxon>Bacillati</taxon>
        <taxon>Bacillota</taxon>
        <taxon>Bacilli</taxon>
        <taxon>Lactobacillales</taxon>
        <taxon>Enterococcaceae</taxon>
        <taxon>Enterococcus</taxon>
    </lineage>
</organism>
<feature type="domain" description="DnaD N-terminal" evidence="4">
    <location>
        <begin position="15"/>
        <end position="113"/>
    </location>
</feature>
<dbReference type="EMBL" id="DXBN01000103">
    <property type="protein sequence ID" value="HIZ53171.1"/>
    <property type="molecule type" value="Genomic_DNA"/>
</dbReference>
<dbReference type="InterPro" id="IPR053843">
    <property type="entry name" value="DnaD_N"/>
</dbReference>
<comment type="caution">
    <text evidence="5">The sequence shown here is derived from an EMBL/GenBank/DDBJ whole genome shotgun (WGS) entry which is preliminary data.</text>
</comment>
<dbReference type="Pfam" id="PF21984">
    <property type="entry name" value="DnaD_N"/>
    <property type="match status" value="1"/>
</dbReference>
<dbReference type="PANTHER" id="PTHR37293:SF6">
    <property type="entry name" value="DNA REPLICATION PROTEIN DNAD"/>
    <property type="match status" value="1"/>
</dbReference>
<evidence type="ECO:0000259" key="4">
    <source>
        <dbReference type="Pfam" id="PF21984"/>
    </source>
</evidence>
<feature type="domain" description="DnaB/C C-terminal" evidence="3">
    <location>
        <begin position="128"/>
        <end position="200"/>
    </location>
</feature>
<accession>A0A9D2JH30</accession>
<dbReference type="InterPro" id="IPR006343">
    <property type="entry name" value="DnaB/C_C"/>
</dbReference>
<reference evidence="5" key="1">
    <citation type="journal article" date="2021" name="PeerJ">
        <title>Extensive microbial diversity within the chicken gut microbiome revealed by metagenomics and culture.</title>
        <authorList>
            <person name="Gilroy R."/>
            <person name="Ravi A."/>
            <person name="Getino M."/>
            <person name="Pursley I."/>
            <person name="Horton D.L."/>
            <person name="Alikhan N.F."/>
            <person name="Baker D."/>
            <person name="Gharbi K."/>
            <person name="Hall N."/>
            <person name="Watson M."/>
            <person name="Adriaenssens E.M."/>
            <person name="Foster-Nyarko E."/>
            <person name="Jarju S."/>
            <person name="Secka A."/>
            <person name="Antonio M."/>
            <person name="Oren A."/>
            <person name="Chaudhuri R.R."/>
            <person name="La Ragione R."/>
            <person name="Hildebrand F."/>
            <person name="Pallen M.J."/>
        </authorList>
    </citation>
    <scope>NUCLEOTIDE SEQUENCE</scope>
    <source>
        <strain evidence="5">CHK172-16539</strain>
    </source>
</reference>
<dbReference type="NCBIfam" id="TIGR01446">
    <property type="entry name" value="DnaD_dom"/>
    <property type="match status" value="1"/>
</dbReference>
<gene>
    <name evidence="5" type="ORF">IAA20_04450</name>
</gene>
<dbReference type="InterPro" id="IPR036388">
    <property type="entry name" value="WH-like_DNA-bd_sf"/>
</dbReference>
<dbReference type="Gene3D" id="1.10.10.10">
    <property type="entry name" value="Winged helix-like DNA-binding domain superfamily/Winged helix DNA-binding domain"/>
    <property type="match status" value="1"/>
</dbReference>
<protein>
    <submittedName>
        <fullName evidence="5">DnaD domain protein</fullName>
    </submittedName>
</protein>
<dbReference type="Proteomes" id="UP000824063">
    <property type="component" value="Unassembled WGS sequence"/>
</dbReference>
<dbReference type="AlphaFoldDB" id="A0A9D2JH30"/>
<evidence type="ECO:0000259" key="3">
    <source>
        <dbReference type="Pfam" id="PF07261"/>
    </source>
</evidence>
<sequence length="231" mass="27791">MIGLEEFLKKGQTTISNLILEHYRQIGLSNEEFLLWLQLHRYYESGNHFPDLSQIAQQMNFSQKEIYYLLNQLVEKQCVQIVSLKDQHGMMDDSYDLTPIYQRLSQYLNQQKKSVEMKNEQDKIGQLYQSFEAEFARPLSPMEYQRIGQWLEEDQYQVELIQLALREAVLNQVYSLNYVDRILLSWERKNIRTSSQVKEEQQKRKRQMMQKEEKTTKALPKVSLHNWLEEE</sequence>
<proteinExistence type="inferred from homology"/>
<evidence type="ECO:0000313" key="6">
    <source>
        <dbReference type="Proteomes" id="UP000824063"/>
    </source>
</evidence>
<dbReference type="Gene3D" id="1.10.10.630">
    <property type="entry name" value="DnaD domain-like"/>
    <property type="match status" value="1"/>
</dbReference>
<comment type="similarity">
    <text evidence="1">Belongs to the DnaB/DnaD family.</text>
</comment>
<dbReference type="Pfam" id="PF07261">
    <property type="entry name" value="DnaB_2"/>
    <property type="match status" value="1"/>
</dbReference>
<dbReference type="PANTHER" id="PTHR37293">
    <property type="entry name" value="PHAGE REPLICATION PROTEIN-RELATED"/>
    <property type="match status" value="1"/>
</dbReference>
<evidence type="ECO:0000256" key="1">
    <source>
        <dbReference type="ARBA" id="ARBA00093462"/>
    </source>
</evidence>
<reference evidence="5" key="2">
    <citation type="submission" date="2021-04" db="EMBL/GenBank/DDBJ databases">
        <authorList>
            <person name="Gilroy R."/>
        </authorList>
    </citation>
    <scope>NUCLEOTIDE SEQUENCE</scope>
    <source>
        <strain evidence="5">CHK172-16539</strain>
    </source>
</reference>